<feature type="domain" description="Methyltransferase small" evidence="3">
    <location>
        <begin position="39"/>
        <end position="122"/>
    </location>
</feature>
<dbReference type="PANTHER" id="PTHR23290">
    <property type="entry name" value="RRNA N6-ADENOSINE-METHYLTRANSFERASE METTL5"/>
    <property type="match status" value="1"/>
</dbReference>
<dbReference type="InterPro" id="IPR051720">
    <property type="entry name" value="rRNA_MeTrfase/Polyamine_Synth"/>
</dbReference>
<gene>
    <name evidence="4" type="ORF">BEU03_00995</name>
</gene>
<name>A0A1J5SPY7_9ARCH</name>
<protein>
    <recommendedName>
        <fullName evidence="2">Methyltransferase-like protein 5</fullName>
    </recommendedName>
</protein>
<evidence type="ECO:0000256" key="2">
    <source>
        <dbReference type="ARBA" id="ARBA00041374"/>
    </source>
</evidence>
<organism evidence="4 5">
    <name type="scientific">Marine Group III euryarchaeote CG-Epi6</name>
    <dbReference type="NCBI Taxonomy" id="1889000"/>
    <lineage>
        <taxon>Archaea</taxon>
        <taxon>Methanobacteriati</taxon>
        <taxon>Thermoplasmatota</taxon>
        <taxon>Thermoplasmata</taxon>
        <taxon>Candidatus Thermoprofundales</taxon>
    </lineage>
</organism>
<dbReference type="GO" id="GO:0003676">
    <property type="term" value="F:nucleic acid binding"/>
    <property type="evidence" value="ECO:0007669"/>
    <property type="project" value="InterPro"/>
</dbReference>
<dbReference type="AlphaFoldDB" id="A0A1J5SPY7"/>
<evidence type="ECO:0000313" key="5">
    <source>
        <dbReference type="Proteomes" id="UP000183403"/>
    </source>
</evidence>
<evidence type="ECO:0000313" key="4">
    <source>
        <dbReference type="EMBL" id="OIR10543.1"/>
    </source>
</evidence>
<comment type="similarity">
    <text evidence="1">Belongs to the methyltransferase superfamily. PrmA family.</text>
</comment>
<accession>A0A1J5SPY7</accession>
<dbReference type="PROSITE" id="PS00092">
    <property type="entry name" value="N6_MTASE"/>
    <property type="match status" value="1"/>
</dbReference>
<dbReference type="PRINTS" id="PR00507">
    <property type="entry name" value="N12N6MTFRASE"/>
</dbReference>
<sequence>MNNKILFNSPDFEQPIPELEQYSTPPDIALEIIKKVNASGNLSGKVADLGCGTGRLAIAAAILGAKVTGFEIDEKAIGIAKDYSKHNYLDITWVNQPIEGIEDKFDTVIMNPPFGSQRPGADKIFLEKAMKMATHIWTIHLSETRKFIEKLVEDNNCQIIELYEFRYPLKKTMPFHSKDVSVENAILYHIASLPN</sequence>
<dbReference type="InterPro" id="IPR007848">
    <property type="entry name" value="Small_mtfrase_dom"/>
</dbReference>
<dbReference type="InterPro" id="IPR029063">
    <property type="entry name" value="SAM-dependent_MTases_sf"/>
</dbReference>
<dbReference type="Gene3D" id="3.40.50.150">
    <property type="entry name" value="Vaccinia Virus protein VP39"/>
    <property type="match status" value="1"/>
</dbReference>
<dbReference type="Pfam" id="PF05175">
    <property type="entry name" value="MTS"/>
    <property type="match status" value="1"/>
</dbReference>
<dbReference type="PANTHER" id="PTHR23290:SF0">
    <property type="entry name" value="RRNA N6-ADENOSINE-METHYLTRANSFERASE METTL5"/>
    <property type="match status" value="1"/>
</dbReference>
<dbReference type="EMBL" id="MIYV01000022">
    <property type="protein sequence ID" value="OIR10543.1"/>
    <property type="molecule type" value="Genomic_DNA"/>
</dbReference>
<evidence type="ECO:0000256" key="1">
    <source>
        <dbReference type="ARBA" id="ARBA00009741"/>
    </source>
</evidence>
<dbReference type="Proteomes" id="UP000183403">
    <property type="component" value="Unassembled WGS sequence"/>
</dbReference>
<dbReference type="GO" id="GO:0032259">
    <property type="term" value="P:methylation"/>
    <property type="evidence" value="ECO:0007669"/>
    <property type="project" value="InterPro"/>
</dbReference>
<proteinExistence type="inferred from homology"/>
<dbReference type="SUPFAM" id="SSF53335">
    <property type="entry name" value="S-adenosyl-L-methionine-dependent methyltransferases"/>
    <property type="match status" value="1"/>
</dbReference>
<reference evidence="4 5" key="1">
    <citation type="submission" date="2016-08" db="EMBL/GenBank/DDBJ databases">
        <title>New Insights into Marine Group III Euryarchaeota, from dark to light.</title>
        <authorList>
            <person name="Haro-Moreno J.M."/>
            <person name="Rodriguez-Valera F."/>
            <person name="Lopez-Garcia P."/>
            <person name="Moreira D."/>
            <person name="Martin-Cuadrado A.B."/>
        </authorList>
    </citation>
    <scope>NUCLEOTIDE SEQUENCE [LARGE SCALE GENOMIC DNA]</scope>
    <source>
        <strain evidence="4">CG-Epi6</strain>
    </source>
</reference>
<dbReference type="CDD" id="cd02440">
    <property type="entry name" value="AdoMet_MTases"/>
    <property type="match status" value="1"/>
</dbReference>
<evidence type="ECO:0000259" key="3">
    <source>
        <dbReference type="Pfam" id="PF05175"/>
    </source>
</evidence>
<dbReference type="GO" id="GO:0008757">
    <property type="term" value="F:S-adenosylmethionine-dependent methyltransferase activity"/>
    <property type="evidence" value="ECO:0007669"/>
    <property type="project" value="UniProtKB-ARBA"/>
</dbReference>
<comment type="caution">
    <text evidence="4">The sequence shown here is derived from an EMBL/GenBank/DDBJ whole genome shotgun (WGS) entry which is preliminary data.</text>
</comment>
<dbReference type="InterPro" id="IPR002052">
    <property type="entry name" value="DNA_methylase_N6_adenine_CS"/>
</dbReference>